<dbReference type="OrthoDB" id="1494254at2"/>
<dbReference type="STRING" id="1810504.PG2T_00700"/>
<feature type="transmembrane region" description="Helical" evidence="1">
    <location>
        <begin position="124"/>
        <end position="144"/>
    </location>
</feature>
<dbReference type="PANTHER" id="PTHR40057:SF1">
    <property type="entry name" value="SLR1162 PROTEIN"/>
    <property type="match status" value="1"/>
</dbReference>
<accession>A0A1B1YQ41</accession>
<evidence type="ECO:0000256" key="1">
    <source>
        <dbReference type="SAM" id="Phobius"/>
    </source>
</evidence>
<keyword evidence="4" id="KW-1185">Reference proteome</keyword>
<dbReference type="EMBL" id="CP014671">
    <property type="protein sequence ID" value="ANX02857.1"/>
    <property type="molecule type" value="Genomic_DNA"/>
</dbReference>
<feature type="transmembrane region" description="Helical" evidence="1">
    <location>
        <begin position="150"/>
        <end position="170"/>
    </location>
</feature>
<reference evidence="4" key="1">
    <citation type="submission" date="2016-03" db="EMBL/GenBank/DDBJ databases">
        <title>Complete genome sequence of Solimmundus cernigliae, representing a novel lineage of polycyclic aromatic hydrocarbon degraders within the Gammaproteobacteria.</title>
        <authorList>
            <person name="Singleton D.R."/>
            <person name="Dickey A.N."/>
            <person name="Scholl E.H."/>
            <person name="Wright F.A."/>
            <person name="Aitken M.D."/>
        </authorList>
    </citation>
    <scope>NUCLEOTIDE SEQUENCE [LARGE SCALE GENOMIC DNA]</scope>
    <source>
        <strain evidence="4">TR3.2</strain>
    </source>
</reference>
<dbReference type="InterPro" id="IPR007138">
    <property type="entry name" value="ABM_dom"/>
</dbReference>
<dbReference type="SUPFAM" id="SSF54909">
    <property type="entry name" value="Dimeric alpha+beta barrel"/>
    <property type="match status" value="1"/>
</dbReference>
<feature type="domain" description="ABM" evidence="2">
    <location>
        <begin position="9"/>
        <end position="99"/>
    </location>
</feature>
<organism evidence="3 4">
    <name type="scientific">Immundisolibacter cernigliae</name>
    <dbReference type="NCBI Taxonomy" id="1810504"/>
    <lineage>
        <taxon>Bacteria</taxon>
        <taxon>Pseudomonadati</taxon>
        <taxon>Pseudomonadota</taxon>
        <taxon>Gammaproteobacteria</taxon>
        <taxon>Immundisolibacterales</taxon>
        <taxon>Immundisolibacteraceae</taxon>
        <taxon>Immundisolibacter</taxon>
    </lineage>
</organism>
<evidence type="ECO:0000313" key="4">
    <source>
        <dbReference type="Proteomes" id="UP000092952"/>
    </source>
</evidence>
<keyword evidence="1" id="KW-0812">Transmembrane</keyword>
<dbReference type="Pfam" id="PF03992">
    <property type="entry name" value="ABM"/>
    <property type="match status" value="1"/>
</dbReference>
<sequence length="185" mass="20838">MAITNHEPVTVSIARRVRPGKEQAYESWVRQIIAAVSRYPGHLGVAVLRPVPGGQADYVLVDRFDSLQHQQNWEQSAERAGFLQRLADLTDGEERIQKVSGLEFWFSLPEVPAEAVPHRHKMTLVITLAVFFLGMILNGLFGEVLHQLPLAVRVAVLSIVQVVVLSYLLMPRLTALLKHWLYDTP</sequence>
<dbReference type="Gene3D" id="3.30.70.100">
    <property type="match status" value="1"/>
</dbReference>
<dbReference type="PROSITE" id="PS51725">
    <property type="entry name" value="ABM"/>
    <property type="match status" value="1"/>
</dbReference>
<keyword evidence="1" id="KW-0472">Membrane</keyword>
<evidence type="ECO:0000259" key="2">
    <source>
        <dbReference type="PROSITE" id="PS51725"/>
    </source>
</evidence>
<dbReference type="AlphaFoldDB" id="A0A1B1YQ41"/>
<dbReference type="PANTHER" id="PTHR40057">
    <property type="entry name" value="SLR1162 PROTEIN"/>
    <property type="match status" value="1"/>
</dbReference>
<dbReference type="Proteomes" id="UP000092952">
    <property type="component" value="Chromosome"/>
</dbReference>
<dbReference type="InterPro" id="IPR011008">
    <property type="entry name" value="Dimeric_a/b-barrel"/>
</dbReference>
<dbReference type="InParanoid" id="A0A1B1YQ41"/>
<dbReference type="RefSeq" id="WP_068802371.1">
    <property type="nucleotide sequence ID" value="NZ_CP014671.1"/>
</dbReference>
<protein>
    <recommendedName>
        <fullName evidence="2">ABM domain-containing protein</fullName>
    </recommendedName>
</protein>
<name>A0A1B1YQ41_9GAMM</name>
<gene>
    <name evidence="3" type="ORF">PG2T_00700</name>
</gene>
<evidence type="ECO:0000313" key="3">
    <source>
        <dbReference type="EMBL" id="ANX02857.1"/>
    </source>
</evidence>
<proteinExistence type="predicted"/>
<dbReference type="KEGG" id="gbi:PG2T_00700"/>
<dbReference type="InterPro" id="IPR038762">
    <property type="entry name" value="ABM_predict"/>
</dbReference>
<keyword evidence="1" id="KW-1133">Transmembrane helix</keyword>